<keyword evidence="7" id="KW-0676">Redox-active center</keyword>
<evidence type="ECO:0000256" key="4">
    <source>
        <dbReference type="ARBA" id="ARBA00022862"/>
    </source>
</evidence>
<dbReference type="InterPro" id="IPR036249">
    <property type="entry name" value="Thioredoxin-like_sf"/>
</dbReference>
<dbReference type="InterPro" id="IPR000866">
    <property type="entry name" value="AhpC/TSA"/>
</dbReference>
<keyword evidence="5" id="KW-0560">Oxidoreductase</keyword>
<sequence>MAHKINTTPRRLLGALALTSILAGGALVGSLTAKTAYAALAQGAQAPAFTAPGAKAGKPVTFELKEALKKGPVVLYFFPAAFTPGCTLEAHAFADATDEFAKLKATVIGITAGNVERLKAFSEEECHGKFAVLADPKAKIATLYQNTSTHGLSVLSDRTSYVIAPDGKILLAFTSSDPQAHVSRTMAAVTAWYALHS</sequence>
<dbReference type="PROSITE" id="PS51352">
    <property type="entry name" value="THIOREDOXIN_2"/>
    <property type="match status" value="1"/>
</dbReference>
<accession>A0A0D6NH88</accession>
<comment type="catalytic activity">
    <reaction evidence="11">
        <text>a hydroperoxide + [thioredoxin]-dithiol = an alcohol + [thioredoxin]-disulfide + H2O</text>
        <dbReference type="Rhea" id="RHEA:62620"/>
        <dbReference type="Rhea" id="RHEA-COMP:10698"/>
        <dbReference type="Rhea" id="RHEA-COMP:10700"/>
        <dbReference type="ChEBI" id="CHEBI:15377"/>
        <dbReference type="ChEBI" id="CHEBI:29950"/>
        <dbReference type="ChEBI" id="CHEBI:30879"/>
        <dbReference type="ChEBI" id="CHEBI:35924"/>
        <dbReference type="ChEBI" id="CHEBI:50058"/>
        <dbReference type="EC" id="1.11.1.24"/>
    </reaction>
</comment>
<dbReference type="Gene3D" id="3.40.30.10">
    <property type="entry name" value="Glutaredoxin"/>
    <property type="match status" value="1"/>
</dbReference>
<accession>A0A2Z5ZFW9</accession>
<evidence type="ECO:0000256" key="9">
    <source>
        <dbReference type="ARBA" id="ARBA00038489"/>
    </source>
</evidence>
<dbReference type="EMBL" id="AP018515">
    <property type="protein sequence ID" value="BBC79296.1"/>
    <property type="molecule type" value="Genomic_DNA"/>
</dbReference>
<protein>
    <recommendedName>
        <fullName evidence="2">thioredoxin-dependent peroxiredoxin</fullName>
        <ecNumber evidence="2">1.11.1.24</ecNumber>
    </recommendedName>
    <alternativeName>
        <fullName evidence="8">Thioredoxin peroxidase</fullName>
    </alternativeName>
    <alternativeName>
        <fullName evidence="10">Thioredoxin-dependent peroxiredoxin Bcp</fullName>
    </alternativeName>
</protein>
<evidence type="ECO:0000313" key="15">
    <source>
        <dbReference type="Proteomes" id="UP000032670"/>
    </source>
</evidence>
<comment type="similarity">
    <text evidence="9">Belongs to the peroxiredoxin family. BCP/PrxQ subfamily.</text>
</comment>
<dbReference type="KEGG" id="aot:AcetOri_orf01390"/>
<dbReference type="STRING" id="1231341.Abor_009_032"/>
<evidence type="ECO:0000313" key="14">
    <source>
        <dbReference type="EMBL" id="GAN65427.1"/>
    </source>
</evidence>
<dbReference type="Proteomes" id="UP000032670">
    <property type="component" value="Unassembled WGS sequence"/>
</dbReference>
<evidence type="ECO:0000256" key="10">
    <source>
        <dbReference type="ARBA" id="ARBA00042639"/>
    </source>
</evidence>
<evidence type="ECO:0000256" key="6">
    <source>
        <dbReference type="ARBA" id="ARBA00023157"/>
    </source>
</evidence>
<dbReference type="Proteomes" id="UP000270034">
    <property type="component" value="Chromosome"/>
</dbReference>
<dbReference type="RefSeq" id="WP_048840480.1">
    <property type="nucleotide sequence ID" value="NZ_BAMX01000009.1"/>
</dbReference>
<name>A0A2Z5ZFW9_9PROT</name>
<comment type="function">
    <text evidence="1">Thiol-specific peroxidase that catalyzes the reduction of hydrogen peroxide and organic hydroperoxides to water and alcohols, respectively. Plays a role in cell protection against oxidative stress by detoxifying peroxides and as sensor of hydrogen peroxide-mediated signaling events.</text>
</comment>
<evidence type="ECO:0000313" key="16">
    <source>
        <dbReference type="Proteomes" id="UP000270034"/>
    </source>
</evidence>
<dbReference type="InterPro" id="IPR013766">
    <property type="entry name" value="Thioredoxin_domain"/>
</dbReference>
<dbReference type="EC" id="1.11.1.24" evidence="2"/>
<evidence type="ECO:0000256" key="2">
    <source>
        <dbReference type="ARBA" id="ARBA00013017"/>
    </source>
</evidence>
<keyword evidence="6" id="KW-1015">Disulfide bond</keyword>
<dbReference type="PANTHER" id="PTHR42801">
    <property type="entry name" value="THIOREDOXIN-DEPENDENT PEROXIDE REDUCTASE"/>
    <property type="match status" value="1"/>
</dbReference>
<gene>
    <name evidence="14" type="ORF">Abor_009_032</name>
    <name evidence="13" type="ORF">AcetOrient_orf01390</name>
</gene>
<organism evidence="13 16">
    <name type="scientific">Acetobacter orientalis</name>
    <dbReference type="NCBI Taxonomy" id="146474"/>
    <lineage>
        <taxon>Bacteria</taxon>
        <taxon>Pseudomonadati</taxon>
        <taxon>Pseudomonadota</taxon>
        <taxon>Alphaproteobacteria</taxon>
        <taxon>Acetobacterales</taxon>
        <taxon>Acetobacteraceae</taxon>
        <taxon>Acetobacter</taxon>
    </lineage>
</organism>
<dbReference type="GO" id="GO:0005737">
    <property type="term" value="C:cytoplasm"/>
    <property type="evidence" value="ECO:0007669"/>
    <property type="project" value="TreeGrafter"/>
</dbReference>
<evidence type="ECO:0000256" key="5">
    <source>
        <dbReference type="ARBA" id="ARBA00023002"/>
    </source>
</evidence>
<keyword evidence="3 14" id="KW-0575">Peroxidase</keyword>
<proteinExistence type="inferred from homology"/>
<evidence type="ECO:0000313" key="13">
    <source>
        <dbReference type="EMBL" id="BBC79296.1"/>
    </source>
</evidence>
<evidence type="ECO:0000256" key="7">
    <source>
        <dbReference type="ARBA" id="ARBA00023284"/>
    </source>
</evidence>
<dbReference type="PANTHER" id="PTHR42801:SF4">
    <property type="entry name" value="AHPC_TSA FAMILY PROTEIN"/>
    <property type="match status" value="1"/>
</dbReference>
<dbReference type="SUPFAM" id="SSF52833">
    <property type="entry name" value="Thioredoxin-like"/>
    <property type="match status" value="1"/>
</dbReference>
<evidence type="ECO:0000259" key="12">
    <source>
        <dbReference type="PROSITE" id="PS51352"/>
    </source>
</evidence>
<evidence type="ECO:0000256" key="8">
    <source>
        <dbReference type="ARBA" id="ARBA00032824"/>
    </source>
</evidence>
<reference evidence="13 16" key="2">
    <citation type="submission" date="2018-02" db="EMBL/GenBank/DDBJ databases">
        <title>Acetobacter orientalis genome.</title>
        <authorList>
            <person name="Nakashima N."/>
            <person name="Tamura T."/>
        </authorList>
    </citation>
    <scope>NUCLEOTIDE SEQUENCE [LARGE SCALE GENOMIC DNA]</scope>
    <source>
        <strain evidence="13 16">FAN1</strain>
    </source>
</reference>
<evidence type="ECO:0000256" key="1">
    <source>
        <dbReference type="ARBA" id="ARBA00003330"/>
    </source>
</evidence>
<reference evidence="14 15" key="1">
    <citation type="submission" date="2012-11" db="EMBL/GenBank/DDBJ databases">
        <title>Whole genome sequence of Acetobacter orientalis 21F-2.</title>
        <authorList>
            <person name="Azuma Y."/>
            <person name="Higashiura N."/>
            <person name="Hirakawa H."/>
            <person name="Matsushita K."/>
        </authorList>
    </citation>
    <scope>NUCLEOTIDE SEQUENCE [LARGE SCALE GENOMIC DNA]</scope>
    <source>
        <strain evidence="14 15">21F-2</strain>
    </source>
</reference>
<dbReference type="GeneID" id="76203575"/>
<dbReference type="Pfam" id="PF00578">
    <property type="entry name" value="AhpC-TSA"/>
    <property type="match status" value="1"/>
</dbReference>
<keyword evidence="4" id="KW-0049">Antioxidant</keyword>
<dbReference type="AlphaFoldDB" id="A0A2Z5ZFW9"/>
<dbReference type="EMBL" id="BAMX01000009">
    <property type="protein sequence ID" value="GAN65427.1"/>
    <property type="molecule type" value="Genomic_DNA"/>
</dbReference>
<dbReference type="GO" id="GO:0034599">
    <property type="term" value="P:cellular response to oxidative stress"/>
    <property type="evidence" value="ECO:0007669"/>
    <property type="project" value="TreeGrafter"/>
</dbReference>
<dbReference type="CDD" id="cd03017">
    <property type="entry name" value="PRX_BCP"/>
    <property type="match status" value="1"/>
</dbReference>
<dbReference type="GO" id="GO:0045454">
    <property type="term" value="P:cell redox homeostasis"/>
    <property type="evidence" value="ECO:0007669"/>
    <property type="project" value="TreeGrafter"/>
</dbReference>
<keyword evidence="15" id="KW-1185">Reference proteome</keyword>
<evidence type="ECO:0000256" key="11">
    <source>
        <dbReference type="ARBA" id="ARBA00049091"/>
    </source>
</evidence>
<feature type="domain" description="Thioredoxin" evidence="12">
    <location>
        <begin position="40"/>
        <end position="191"/>
    </location>
</feature>
<evidence type="ECO:0000256" key="3">
    <source>
        <dbReference type="ARBA" id="ARBA00022559"/>
    </source>
</evidence>
<dbReference type="GO" id="GO:0008379">
    <property type="term" value="F:thioredoxin peroxidase activity"/>
    <property type="evidence" value="ECO:0007669"/>
    <property type="project" value="TreeGrafter"/>
</dbReference>
<dbReference type="InterPro" id="IPR050924">
    <property type="entry name" value="Peroxiredoxin_BCP/PrxQ"/>
</dbReference>